<dbReference type="InterPro" id="IPR036283">
    <property type="entry name" value="NOB1_Zf-like_sf"/>
</dbReference>
<comment type="function">
    <text evidence="7">Required for the synthesis of 40S ribosome subunits. Has a role in processing 20S pre-rRNA into the mature 18S rRNA, where it is required for cleavage at the 3' end of the mature 18S rRNA (D-site). Accompanies the 20S pre-rRNA from the nucleus to the cytoplasm.</text>
</comment>
<dbReference type="EMBL" id="JARIHO010000001">
    <property type="protein sequence ID" value="KAJ7368612.1"/>
    <property type="molecule type" value="Genomic_DNA"/>
</dbReference>
<keyword evidence="6 7" id="KW-0539">Nucleus</keyword>
<dbReference type="SUPFAM" id="SSF144206">
    <property type="entry name" value="NOB1 zinc finger-like"/>
    <property type="match status" value="1"/>
</dbReference>
<dbReference type="InterPro" id="IPR017117">
    <property type="entry name" value="Nob1_euk"/>
</dbReference>
<sequence length="526" mass="55730">MSSAPRCKNLVLDAGPLLSLSPLRGLAETYLTVPQVLAELKDKRAREHFERLGLSAGVKVEVVAPDAASLAAVIAGAKKTGDYAVLSHPDLCVLALTYSLHQREKAKAAAAAAAKSESANESVQKPIDEGAPEAAPAEGTSEAPVESAPDPDAPATPADASPDEEDADSETREALDAEEPSESESDSDSVEDEDSQDDVDEPDADEQDLEPLDVELHPLSSTSTDPIISQSQSNPDTNADSPADPADFDARDAADEPLFADPSDDDDDGEGEWITPSNVGLYKSRASGLLPESGGKGKGKQKSHEEDDEPLGAGCMTADFAMQNVLLQMGLNLVGVEGKRIQKVKSWVLRCHACFKICKDPTKKFCPSCGNPTLLRASVTISAPSSSSDVPTMQIHLKKNFQYRTRGTKYAIPAPKAGSAKTGTGEGLILREDQTAYVRARKMEEGKRAREEVRINKGIMAMGRQAEGAGAGSGVGSWLDPDWMPEMLSVGAGGKGRRVRQGGMDGDLPAIGYGRKNPNASRKKRK</sequence>
<feature type="domain" description="Nin one binding (NOB1) Zn-ribbon-like" evidence="10">
    <location>
        <begin position="341"/>
        <end position="418"/>
    </location>
</feature>
<organism evidence="12 13">
    <name type="scientific">Mycena albidolilacea</name>
    <dbReference type="NCBI Taxonomy" id="1033008"/>
    <lineage>
        <taxon>Eukaryota</taxon>
        <taxon>Fungi</taxon>
        <taxon>Dikarya</taxon>
        <taxon>Basidiomycota</taxon>
        <taxon>Agaricomycotina</taxon>
        <taxon>Agaricomycetes</taxon>
        <taxon>Agaricomycetidae</taxon>
        <taxon>Agaricales</taxon>
        <taxon>Marasmiineae</taxon>
        <taxon>Mycenaceae</taxon>
        <taxon>Mycena</taxon>
    </lineage>
</organism>
<comment type="caution">
    <text evidence="12">The sequence shown here is derived from an EMBL/GenBank/DDBJ whole genome shotgun (WGS) entry which is preliminary data.</text>
</comment>
<dbReference type="InterPro" id="IPR039907">
    <property type="entry name" value="NOB1"/>
</dbReference>
<evidence type="ECO:0000313" key="13">
    <source>
        <dbReference type="Proteomes" id="UP001218218"/>
    </source>
</evidence>
<feature type="compositionally biased region" description="Acidic residues" evidence="9">
    <location>
        <begin position="176"/>
        <end position="213"/>
    </location>
</feature>
<evidence type="ECO:0000256" key="4">
    <source>
        <dbReference type="ARBA" id="ARBA00022801"/>
    </source>
</evidence>
<keyword evidence="2" id="KW-0540">Nuclease</keyword>
<keyword evidence="4" id="KW-0378">Hydrolase</keyword>
<feature type="compositionally biased region" description="Low complexity" evidence="9">
    <location>
        <begin position="132"/>
        <end position="160"/>
    </location>
</feature>
<dbReference type="AlphaFoldDB" id="A0AAD7AV85"/>
<dbReference type="GO" id="GO:0030688">
    <property type="term" value="C:preribosome, small subunit precursor"/>
    <property type="evidence" value="ECO:0007669"/>
    <property type="project" value="TreeGrafter"/>
</dbReference>
<keyword evidence="5 7" id="KW-0862">Zinc</keyword>
<feature type="binding site" evidence="8">
    <location>
        <position position="369"/>
    </location>
    <ligand>
        <name>Zn(2+)</name>
        <dbReference type="ChEBI" id="CHEBI:29105"/>
    </ligand>
</feature>
<dbReference type="GO" id="GO:0046872">
    <property type="term" value="F:metal ion binding"/>
    <property type="evidence" value="ECO:0007669"/>
    <property type="project" value="UniProtKB-UniRule"/>
</dbReference>
<comment type="subcellular location">
    <subcellularLocation>
        <location evidence="7">Nucleus</location>
        <location evidence="7">Nucleolus</location>
    </subcellularLocation>
</comment>
<evidence type="ECO:0000256" key="8">
    <source>
        <dbReference type="PIRSR" id="PIRSR037125-1"/>
    </source>
</evidence>
<dbReference type="CDD" id="cd09876">
    <property type="entry name" value="PIN_Nob1-like"/>
    <property type="match status" value="1"/>
</dbReference>
<evidence type="ECO:0000256" key="5">
    <source>
        <dbReference type="ARBA" id="ARBA00022833"/>
    </source>
</evidence>
<dbReference type="PANTHER" id="PTHR12814">
    <property type="entry name" value="RNA-BINDING PROTEIN NOB1"/>
    <property type="match status" value="1"/>
</dbReference>
<proteinExistence type="inferred from homology"/>
<feature type="binding site" evidence="8">
    <location>
        <position position="366"/>
    </location>
    <ligand>
        <name>Zn(2+)</name>
        <dbReference type="ChEBI" id="CHEBI:29105"/>
    </ligand>
</feature>
<dbReference type="GO" id="GO:0004521">
    <property type="term" value="F:RNA endonuclease activity"/>
    <property type="evidence" value="ECO:0007669"/>
    <property type="project" value="UniProtKB-UniRule"/>
</dbReference>
<evidence type="ECO:0000256" key="1">
    <source>
        <dbReference type="ARBA" id="ARBA00005858"/>
    </source>
</evidence>
<evidence type="ECO:0000256" key="2">
    <source>
        <dbReference type="ARBA" id="ARBA00022722"/>
    </source>
</evidence>
<protein>
    <recommendedName>
        <fullName evidence="7">20S-pre-rRNA D-site endonuclease NOB1</fullName>
    </recommendedName>
</protein>
<feature type="compositionally biased region" description="Acidic residues" evidence="9">
    <location>
        <begin position="262"/>
        <end position="271"/>
    </location>
</feature>
<comment type="similarity">
    <text evidence="1 7">Belongs to the NOB1 family.</text>
</comment>
<evidence type="ECO:0000256" key="9">
    <source>
        <dbReference type="SAM" id="MobiDB-lite"/>
    </source>
</evidence>
<feature type="binding site" evidence="8">
    <location>
        <position position="351"/>
    </location>
    <ligand>
        <name>Zn(2+)</name>
        <dbReference type="ChEBI" id="CHEBI:29105"/>
    </ligand>
</feature>
<evidence type="ECO:0000259" key="11">
    <source>
        <dbReference type="Pfam" id="PF17146"/>
    </source>
</evidence>
<keyword evidence="13" id="KW-1185">Reference proteome</keyword>
<accession>A0AAD7AV85</accession>
<dbReference type="PIRSF" id="PIRSF037125">
    <property type="entry name" value="D-site_20S_pre-rRNA_nuclease"/>
    <property type="match status" value="1"/>
</dbReference>
<evidence type="ECO:0000259" key="10">
    <source>
        <dbReference type="Pfam" id="PF08772"/>
    </source>
</evidence>
<dbReference type="GO" id="GO:0005730">
    <property type="term" value="C:nucleolus"/>
    <property type="evidence" value="ECO:0007669"/>
    <property type="project" value="UniProtKB-SubCell"/>
</dbReference>
<dbReference type="GO" id="GO:0005737">
    <property type="term" value="C:cytoplasm"/>
    <property type="evidence" value="ECO:0007669"/>
    <property type="project" value="UniProtKB-ARBA"/>
</dbReference>
<feature type="region of interest" description="Disordered" evidence="9">
    <location>
        <begin position="111"/>
        <end position="311"/>
    </location>
</feature>
<dbReference type="InterPro" id="IPR033411">
    <property type="entry name" value="Ribonuclease_PIN"/>
</dbReference>
<gene>
    <name evidence="12" type="ORF">DFH08DRAFT_762581</name>
</gene>
<dbReference type="Pfam" id="PF17146">
    <property type="entry name" value="PIN_6"/>
    <property type="match status" value="1"/>
</dbReference>
<evidence type="ECO:0000313" key="12">
    <source>
        <dbReference type="EMBL" id="KAJ7368612.1"/>
    </source>
</evidence>
<feature type="compositionally biased region" description="Polar residues" evidence="9">
    <location>
        <begin position="219"/>
        <end position="238"/>
    </location>
</feature>
<dbReference type="PANTHER" id="PTHR12814:SF2">
    <property type="entry name" value="RNA-BINDING PROTEIN NOB1"/>
    <property type="match status" value="1"/>
</dbReference>
<evidence type="ECO:0000256" key="7">
    <source>
        <dbReference type="PIRNR" id="PIRNR037125"/>
    </source>
</evidence>
<evidence type="ECO:0000256" key="3">
    <source>
        <dbReference type="ARBA" id="ARBA00022723"/>
    </source>
</evidence>
<reference evidence="12" key="1">
    <citation type="submission" date="2023-03" db="EMBL/GenBank/DDBJ databases">
        <title>Massive genome expansion in bonnet fungi (Mycena s.s.) driven by repeated elements and novel gene families across ecological guilds.</title>
        <authorList>
            <consortium name="Lawrence Berkeley National Laboratory"/>
            <person name="Harder C.B."/>
            <person name="Miyauchi S."/>
            <person name="Viragh M."/>
            <person name="Kuo A."/>
            <person name="Thoen E."/>
            <person name="Andreopoulos B."/>
            <person name="Lu D."/>
            <person name="Skrede I."/>
            <person name="Drula E."/>
            <person name="Henrissat B."/>
            <person name="Morin E."/>
            <person name="Kohler A."/>
            <person name="Barry K."/>
            <person name="LaButti K."/>
            <person name="Morin E."/>
            <person name="Salamov A."/>
            <person name="Lipzen A."/>
            <person name="Mereny Z."/>
            <person name="Hegedus B."/>
            <person name="Baldrian P."/>
            <person name="Stursova M."/>
            <person name="Weitz H."/>
            <person name="Taylor A."/>
            <person name="Grigoriev I.V."/>
            <person name="Nagy L.G."/>
            <person name="Martin F."/>
            <person name="Kauserud H."/>
        </authorList>
    </citation>
    <scope>NUCLEOTIDE SEQUENCE</scope>
    <source>
        <strain evidence="12">CBHHK002</strain>
    </source>
</reference>
<feature type="domain" description="Ribonuclease PIN" evidence="11">
    <location>
        <begin position="10"/>
        <end position="100"/>
    </location>
</feature>
<dbReference type="Gene3D" id="6.20.210.10">
    <property type="entry name" value="Nin one binding (NOB1), Zn-ribbon-like"/>
    <property type="match status" value="1"/>
</dbReference>
<dbReference type="GO" id="GO:0016787">
    <property type="term" value="F:hydrolase activity"/>
    <property type="evidence" value="ECO:0007669"/>
    <property type="project" value="UniProtKB-KW"/>
</dbReference>
<dbReference type="Proteomes" id="UP001218218">
    <property type="component" value="Unassembled WGS sequence"/>
</dbReference>
<dbReference type="Gene3D" id="3.40.50.1010">
    <property type="entry name" value="5'-nuclease"/>
    <property type="match status" value="1"/>
</dbReference>
<feature type="compositionally biased region" description="Low complexity" evidence="9">
    <location>
        <begin position="111"/>
        <end position="122"/>
    </location>
</feature>
<feature type="region of interest" description="Disordered" evidence="9">
    <location>
        <begin position="492"/>
        <end position="526"/>
    </location>
</feature>
<evidence type="ECO:0000256" key="6">
    <source>
        <dbReference type="ARBA" id="ARBA00023242"/>
    </source>
</evidence>
<dbReference type="FunFam" id="3.40.50.1010:FF:000020">
    <property type="entry name" value="20S-pre-rRNA D-site endonuclease NOB1"/>
    <property type="match status" value="1"/>
</dbReference>
<feature type="binding site" evidence="8">
    <location>
        <position position="354"/>
    </location>
    <ligand>
        <name>Zn(2+)</name>
        <dbReference type="ChEBI" id="CHEBI:29105"/>
    </ligand>
</feature>
<dbReference type="InterPro" id="IPR014881">
    <property type="entry name" value="NOB1_Zn-bd"/>
</dbReference>
<name>A0AAD7AV85_9AGAR</name>
<keyword evidence="3 7" id="KW-0479">Metal-binding</keyword>
<dbReference type="Pfam" id="PF08772">
    <property type="entry name" value="Zn_ribbon_NOB1"/>
    <property type="match status" value="1"/>
</dbReference>
<dbReference type="GO" id="GO:0030490">
    <property type="term" value="P:maturation of SSU-rRNA"/>
    <property type="evidence" value="ECO:0007669"/>
    <property type="project" value="TreeGrafter"/>
</dbReference>